<dbReference type="Gene3D" id="3.40.50.1820">
    <property type="entry name" value="alpha/beta hydrolase"/>
    <property type="match status" value="1"/>
</dbReference>
<dbReference type="Pfam" id="PF06259">
    <property type="entry name" value="Abhydrolase_8"/>
    <property type="match status" value="1"/>
</dbReference>
<dbReference type="InterPro" id="IPR010427">
    <property type="entry name" value="DUF1023"/>
</dbReference>
<keyword evidence="1" id="KW-0472">Membrane</keyword>
<dbReference type="SUPFAM" id="SSF53474">
    <property type="entry name" value="alpha/beta-Hydrolases"/>
    <property type="match status" value="1"/>
</dbReference>
<gene>
    <name evidence="3" type="ORF">JGS22_017075</name>
</gene>
<dbReference type="InterPro" id="IPR029058">
    <property type="entry name" value="AB_hydrolase_fold"/>
</dbReference>
<keyword evidence="1" id="KW-1133">Transmembrane helix</keyword>
<dbReference type="GO" id="GO:0016787">
    <property type="term" value="F:hydrolase activity"/>
    <property type="evidence" value="ECO:0007669"/>
    <property type="project" value="UniProtKB-KW"/>
</dbReference>
<name>A0A949JIK0_9ACTN</name>
<evidence type="ECO:0000313" key="4">
    <source>
        <dbReference type="Proteomes" id="UP000694501"/>
    </source>
</evidence>
<reference evidence="3" key="1">
    <citation type="submission" date="2021-06" db="EMBL/GenBank/DDBJ databases">
        <title>Sequencing of actinobacteria type strains.</title>
        <authorList>
            <person name="Nguyen G.-S."/>
            <person name="Wentzel A."/>
        </authorList>
    </citation>
    <scope>NUCLEOTIDE SEQUENCE</scope>
    <source>
        <strain evidence="3">P38-E01</strain>
    </source>
</reference>
<accession>A0A949JIK0</accession>
<evidence type="ECO:0000259" key="2">
    <source>
        <dbReference type="Pfam" id="PF06259"/>
    </source>
</evidence>
<feature type="transmembrane region" description="Helical" evidence="1">
    <location>
        <begin position="23"/>
        <end position="44"/>
    </location>
</feature>
<proteinExistence type="predicted"/>
<comment type="caution">
    <text evidence="3">The sequence shown here is derived from an EMBL/GenBank/DDBJ whole genome shotgun (WGS) entry which is preliminary data.</text>
</comment>
<dbReference type="AlphaFoldDB" id="A0A949JIK0"/>
<keyword evidence="4" id="KW-1185">Reference proteome</keyword>
<organism evidence="3 4">
    <name type="scientific">Streptomyces tardus</name>
    <dbReference type="NCBI Taxonomy" id="2780544"/>
    <lineage>
        <taxon>Bacteria</taxon>
        <taxon>Bacillati</taxon>
        <taxon>Actinomycetota</taxon>
        <taxon>Actinomycetes</taxon>
        <taxon>Kitasatosporales</taxon>
        <taxon>Streptomycetaceae</taxon>
        <taxon>Streptomyces</taxon>
    </lineage>
</organism>
<dbReference type="EMBL" id="JAELVF020000001">
    <property type="protein sequence ID" value="MBU7599280.1"/>
    <property type="molecule type" value="Genomic_DNA"/>
</dbReference>
<evidence type="ECO:0000256" key="1">
    <source>
        <dbReference type="SAM" id="Phobius"/>
    </source>
</evidence>
<dbReference type="RefSeq" id="WP_211041984.1">
    <property type="nucleotide sequence ID" value="NZ_JAELVF020000001.1"/>
</dbReference>
<feature type="domain" description="DUF1023" evidence="2">
    <location>
        <begin position="168"/>
        <end position="341"/>
    </location>
</feature>
<sequence>MDLSNPLAGSASPYGGERVGTGWRVALTIAVVFVLLTTAGWTAVQNQHRLPSPREAALSTWAESALEGRPLPDPEARPAEVRRFFRSLSTNEQRGLAEEHPLIVGNLNGVPVRLRYEANRLALQRAVGVERKRKTDERLTEAGQHDAGRRVNRFTSLLEGDRQILAFDPTGRGRAAEVFGNLEKADRVSVVVPGVDTELLTFERTQLKYTAPVGMAQAVYDRGRSQAPEVDSATIAWADYTAPRGVGMSAATGDLADDGATRLNELLRALPGDSTVALMCHSYGSVVCGIAGPRSPARVTDVVVAGSPGMRLDSASELGGSRRLWAMRAQGDWIADVPHLNFGGIGHGADPAEPGFGAHRLATANSSGHTAYFEPGTGALANLAAVGTGSYDSTTSR</sequence>
<keyword evidence="1" id="KW-0812">Transmembrane</keyword>
<dbReference type="Proteomes" id="UP000694501">
    <property type="component" value="Unassembled WGS sequence"/>
</dbReference>
<keyword evidence="3" id="KW-0378">Hydrolase</keyword>
<protein>
    <submittedName>
        <fullName evidence="3">Alpha/beta hydrolase family protein</fullName>
    </submittedName>
</protein>
<evidence type="ECO:0000313" key="3">
    <source>
        <dbReference type="EMBL" id="MBU7599280.1"/>
    </source>
</evidence>